<dbReference type="PRINTS" id="PR01537">
    <property type="entry name" value="INTRLKN1R1F"/>
</dbReference>
<dbReference type="InterPro" id="IPR017241">
    <property type="entry name" value="Toll-like_receptor"/>
</dbReference>
<dbReference type="PIRSF" id="PIRSF037595">
    <property type="entry name" value="Toll-like_receptor"/>
    <property type="match status" value="1"/>
</dbReference>
<dbReference type="RefSeq" id="XP_029722127.2">
    <property type="nucleotide sequence ID" value="XM_029866267.2"/>
</dbReference>
<evidence type="ECO:0000313" key="13">
    <source>
        <dbReference type="EnsemblMetazoa" id="AALFPA23_001494.P38665"/>
    </source>
</evidence>
<evidence type="ECO:0000256" key="4">
    <source>
        <dbReference type="ARBA" id="ARBA00022692"/>
    </source>
</evidence>
<accession>A0ABM1XP54</accession>
<evidence type="ECO:0000256" key="7">
    <source>
        <dbReference type="ARBA" id="ARBA00022989"/>
    </source>
</evidence>
<evidence type="ECO:0000256" key="3">
    <source>
        <dbReference type="ARBA" id="ARBA00022614"/>
    </source>
</evidence>
<keyword evidence="8 11" id="KW-0472">Membrane</keyword>
<dbReference type="InterPro" id="IPR032675">
    <property type="entry name" value="LRR_dom_sf"/>
</dbReference>
<sequence>MPFDCPVDRDGLKRHVFSERVRMEVQTRLKGLCLVLVLIGSVRAQCDDEVEGSVIGECGSTRMADNGFENFLPTGPEGSYNIRLNITQHTMRADEECMLGTAYNYMPWMFPNGTLTIRNQSTALDLSNLRLSDDAMSSLVRSLAVLSSVNNITYLSMAYNRLNLLPVDSLINFRNVQYLSLMKNPFREFSPDLKVRPKMPHLPFLIALDMRFCRLQSLPPDFFQSLPGLQYLFLSHNFISKLPATLFYSLGRLVHLDLSHMDSHSLREEEARLENPFMRLIEGMDMDPNIFQPLQKLRFLDLSFTKLDLKAFMSMSSLGGKLEYVSYCYTDLPALMDYLFLMESIKMLDLSGNVGCARALNAGSFQLLRDTLEVLFFKNASIYQLDWITGMNKLRVLNLRGNFLASFEGAPMRDLASLEVLDVSRNFIQSWSFRIFHLNTKLKLLNLRNNNLLLIPSSMLKDFENLNYLAVGGNQLQCSCNFVFLLHMVFEKDSKDVENENSSLAVTTQQPTYSVGHITLYDYNEDDYLCMNFTNKKKVNTLKLSVCNREDEGSYSNVSDAIPESIEEMIEDYLVIYIVACVVAVIILAFVVMIYWNWFYIKYFFVLLKNSAILSFYDDDKVYLDKSCLDDEAAYQYDVFVSYSDNDRAWVLDEMLPNLEQEDLITVCLHERDFEVGYGILENIISCMDRSRCLMLIVSESFLLSRWCQFEMHLAQHRLLETRRDELILVLLEDIPKRKCPKTLSYLMKTKTYIKWPRQQTGRDRELFWKRLRKALMSTKR</sequence>
<keyword evidence="3" id="KW-0433">Leucine-rich repeat</keyword>
<keyword evidence="7 11" id="KW-1133">Transmembrane helix</keyword>
<dbReference type="InterPro" id="IPR003591">
    <property type="entry name" value="Leu-rich_rpt_typical-subtyp"/>
</dbReference>
<keyword evidence="5" id="KW-0732">Signal</keyword>
<dbReference type="Gene3D" id="3.80.10.10">
    <property type="entry name" value="Ribonuclease Inhibitor"/>
    <property type="match status" value="2"/>
</dbReference>
<feature type="domain" description="TIR" evidence="12">
    <location>
        <begin position="635"/>
        <end position="776"/>
    </location>
</feature>
<evidence type="ECO:0000256" key="10">
    <source>
        <dbReference type="ARBA" id="ARBA00023180"/>
    </source>
</evidence>
<dbReference type="SUPFAM" id="SSF52200">
    <property type="entry name" value="Toll/Interleukin receptor TIR domain"/>
    <property type="match status" value="1"/>
</dbReference>
<comment type="subcellular location">
    <subcellularLocation>
        <location evidence="1">Membrane</location>
        <topology evidence="1">Single-pass type I membrane protein</topology>
    </subcellularLocation>
</comment>
<evidence type="ECO:0000256" key="11">
    <source>
        <dbReference type="SAM" id="Phobius"/>
    </source>
</evidence>
<reference evidence="14" key="1">
    <citation type="journal article" date="2015" name="Proc. Natl. Acad. Sci. U.S.A.">
        <title>Genome sequence of the Asian Tiger mosquito, Aedes albopictus, reveals insights into its biology, genetics, and evolution.</title>
        <authorList>
            <person name="Chen X.G."/>
            <person name="Jiang X."/>
            <person name="Gu J."/>
            <person name="Xu M."/>
            <person name="Wu Y."/>
            <person name="Deng Y."/>
            <person name="Zhang C."/>
            <person name="Bonizzoni M."/>
            <person name="Dermauw W."/>
            <person name="Vontas J."/>
            <person name="Armbruster P."/>
            <person name="Huang X."/>
            <person name="Yang Y."/>
            <person name="Zhang H."/>
            <person name="He W."/>
            <person name="Peng H."/>
            <person name="Liu Y."/>
            <person name="Wu K."/>
            <person name="Chen J."/>
            <person name="Lirakis M."/>
            <person name="Topalis P."/>
            <person name="Van Leeuwen T."/>
            <person name="Hall A.B."/>
            <person name="Jiang X."/>
            <person name="Thorpe C."/>
            <person name="Mueller R.L."/>
            <person name="Sun C."/>
            <person name="Waterhouse R.M."/>
            <person name="Yan G."/>
            <person name="Tu Z.J."/>
            <person name="Fang X."/>
            <person name="James A.A."/>
        </authorList>
    </citation>
    <scope>NUCLEOTIDE SEQUENCE [LARGE SCALE GENOMIC DNA]</scope>
    <source>
        <strain evidence="14">Foshan</strain>
    </source>
</reference>
<dbReference type="PROSITE" id="PS50104">
    <property type="entry name" value="TIR"/>
    <property type="match status" value="1"/>
</dbReference>
<dbReference type="PANTHER" id="PTHR24365">
    <property type="entry name" value="TOLL-LIKE RECEPTOR"/>
    <property type="match status" value="1"/>
</dbReference>
<dbReference type="GeneID" id="109424175"/>
<evidence type="ECO:0000313" key="14">
    <source>
        <dbReference type="Proteomes" id="UP000069940"/>
    </source>
</evidence>
<comment type="similarity">
    <text evidence="2">Belongs to the Toll-like receptor family.</text>
</comment>
<dbReference type="SMART" id="SM00255">
    <property type="entry name" value="TIR"/>
    <property type="match status" value="1"/>
</dbReference>
<dbReference type="PANTHER" id="PTHR24365:SF530">
    <property type="entry name" value="MSTPROX-RELATED"/>
    <property type="match status" value="1"/>
</dbReference>
<evidence type="ECO:0000256" key="6">
    <source>
        <dbReference type="ARBA" id="ARBA00022737"/>
    </source>
</evidence>
<keyword evidence="4 11" id="KW-0812">Transmembrane</keyword>
<dbReference type="Pfam" id="PF13855">
    <property type="entry name" value="LRR_8"/>
    <property type="match status" value="1"/>
</dbReference>
<proteinExistence type="inferred from homology"/>
<organism evidence="13 14">
    <name type="scientific">Aedes albopictus</name>
    <name type="common">Asian tiger mosquito</name>
    <name type="synonym">Stegomyia albopicta</name>
    <dbReference type="NCBI Taxonomy" id="7160"/>
    <lineage>
        <taxon>Eukaryota</taxon>
        <taxon>Metazoa</taxon>
        <taxon>Ecdysozoa</taxon>
        <taxon>Arthropoda</taxon>
        <taxon>Hexapoda</taxon>
        <taxon>Insecta</taxon>
        <taxon>Pterygota</taxon>
        <taxon>Neoptera</taxon>
        <taxon>Endopterygota</taxon>
        <taxon>Diptera</taxon>
        <taxon>Nematocera</taxon>
        <taxon>Culicoidea</taxon>
        <taxon>Culicidae</taxon>
        <taxon>Culicinae</taxon>
        <taxon>Aedini</taxon>
        <taxon>Aedes</taxon>
        <taxon>Stegomyia</taxon>
    </lineage>
</organism>
<dbReference type="SMART" id="SM00369">
    <property type="entry name" value="LRR_TYP"/>
    <property type="match status" value="6"/>
</dbReference>
<dbReference type="PROSITE" id="PS51450">
    <property type="entry name" value="LRR"/>
    <property type="match status" value="1"/>
</dbReference>
<dbReference type="Pfam" id="PF01582">
    <property type="entry name" value="TIR"/>
    <property type="match status" value="1"/>
</dbReference>
<keyword evidence="10" id="KW-0325">Glycoprotein</keyword>
<dbReference type="Proteomes" id="UP000069940">
    <property type="component" value="Unassembled WGS sequence"/>
</dbReference>
<dbReference type="Gene3D" id="3.40.50.10140">
    <property type="entry name" value="Toll/interleukin-1 receptor homology (TIR) domain"/>
    <property type="match status" value="1"/>
</dbReference>
<dbReference type="InterPro" id="IPR001611">
    <property type="entry name" value="Leu-rich_rpt"/>
</dbReference>
<dbReference type="EnsemblMetazoa" id="AALFPA23_001494.R38665">
    <property type="protein sequence ID" value="AALFPA23_001494.P38665"/>
    <property type="gene ID" value="AALFPA23_001494"/>
</dbReference>
<feature type="transmembrane region" description="Helical" evidence="11">
    <location>
        <begin position="574"/>
        <end position="599"/>
    </location>
</feature>
<keyword evidence="9" id="KW-0675">Receptor</keyword>
<protein>
    <recommendedName>
        <fullName evidence="12">TIR domain-containing protein</fullName>
    </recommendedName>
</protein>
<keyword evidence="14" id="KW-1185">Reference proteome</keyword>
<reference evidence="13" key="2">
    <citation type="submission" date="2025-05" db="UniProtKB">
        <authorList>
            <consortium name="EnsemblMetazoa"/>
        </authorList>
    </citation>
    <scope>IDENTIFICATION</scope>
    <source>
        <strain evidence="13">Foshan</strain>
    </source>
</reference>
<keyword evidence="6" id="KW-0677">Repeat</keyword>
<name>A0ABM1XP54_AEDAL</name>
<evidence type="ECO:0000256" key="9">
    <source>
        <dbReference type="ARBA" id="ARBA00023170"/>
    </source>
</evidence>
<evidence type="ECO:0000256" key="5">
    <source>
        <dbReference type="ARBA" id="ARBA00022729"/>
    </source>
</evidence>
<dbReference type="InterPro" id="IPR035897">
    <property type="entry name" value="Toll_tir_struct_dom_sf"/>
</dbReference>
<dbReference type="InterPro" id="IPR000157">
    <property type="entry name" value="TIR_dom"/>
</dbReference>
<evidence type="ECO:0000256" key="8">
    <source>
        <dbReference type="ARBA" id="ARBA00023136"/>
    </source>
</evidence>
<evidence type="ECO:0000259" key="12">
    <source>
        <dbReference type="PROSITE" id="PS50104"/>
    </source>
</evidence>
<dbReference type="SUPFAM" id="SSF52058">
    <property type="entry name" value="L domain-like"/>
    <property type="match status" value="1"/>
</dbReference>
<evidence type="ECO:0000256" key="2">
    <source>
        <dbReference type="ARBA" id="ARBA00009634"/>
    </source>
</evidence>
<evidence type="ECO:0000256" key="1">
    <source>
        <dbReference type="ARBA" id="ARBA00004479"/>
    </source>
</evidence>